<dbReference type="SUPFAM" id="SSF52518">
    <property type="entry name" value="Thiamin diphosphate-binding fold (THDP-binding)"/>
    <property type="match status" value="1"/>
</dbReference>
<dbReference type="InterPro" id="IPR029061">
    <property type="entry name" value="THDP-binding"/>
</dbReference>
<comment type="similarity">
    <text evidence="2">Belongs to the transketolase family.</text>
</comment>
<dbReference type="OrthoDB" id="8732661at2"/>
<name>A0A3A3G2U4_9BURK</name>
<sequence>MDISLPLADVALLPALRARALNLRRHMVTQARGKGQGYLGQGLGLADFLAVLYFHEFKNEDLDFARSDRKRFYLSTGHYSIAMWAALAELGVIELDSLSSYGADGSPLEMSTMEGHVAGIEMTGGSLGHGLGIATGAAMGYRHDGHGSAIHVEISDGELQEGSTWEAANTAAAFKLDNLVCWIDCNGIQADGPMVVPVEPVAARFQAFGWDAIEIDGNDLTQLLQAFAWARMREGKPRAIVMRTRPGCGIKRIEQRTRAHFVRIDANEWDDVARELEIENA</sequence>
<evidence type="ECO:0000256" key="2">
    <source>
        <dbReference type="ARBA" id="ARBA00007131"/>
    </source>
</evidence>
<keyword evidence="6" id="KW-1185">Reference proteome</keyword>
<proteinExistence type="inferred from homology"/>
<dbReference type="Pfam" id="PF00456">
    <property type="entry name" value="Transketolase_N"/>
    <property type="match status" value="1"/>
</dbReference>
<feature type="domain" description="Transketolase N-terminal" evidence="4">
    <location>
        <begin position="30"/>
        <end position="275"/>
    </location>
</feature>
<accession>A0A3A3G2U4</accession>
<evidence type="ECO:0000313" key="6">
    <source>
        <dbReference type="Proteomes" id="UP000265955"/>
    </source>
</evidence>
<evidence type="ECO:0000256" key="1">
    <source>
        <dbReference type="ARBA" id="ARBA00001964"/>
    </source>
</evidence>
<organism evidence="5 6">
    <name type="scientific">Noviherbaspirillum saxi</name>
    <dbReference type="NCBI Taxonomy" id="2320863"/>
    <lineage>
        <taxon>Bacteria</taxon>
        <taxon>Pseudomonadati</taxon>
        <taxon>Pseudomonadota</taxon>
        <taxon>Betaproteobacteria</taxon>
        <taxon>Burkholderiales</taxon>
        <taxon>Oxalobacteraceae</taxon>
        <taxon>Noviherbaspirillum</taxon>
    </lineage>
</organism>
<evidence type="ECO:0000313" key="5">
    <source>
        <dbReference type="EMBL" id="RJF92383.1"/>
    </source>
</evidence>
<keyword evidence="3" id="KW-0786">Thiamine pyrophosphate</keyword>
<comment type="caution">
    <text evidence="5">The sequence shown here is derived from an EMBL/GenBank/DDBJ whole genome shotgun (WGS) entry which is preliminary data.</text>
</comment>
<dbReference type="PANTHER" id="PTHR47514:SF1">
    <property type="entry name" value="TRANSKETOLASE N-TERMINAL SECTION-RELATED"/>
    <property type="match status" value="1"/>
</dbReference>
<dbReference type="PANTHER" id="PTHR47514">
    <property type="entry name" value="TRANSKETOLASE N-TERMINAL SECTION-RELATED"/>
    <property type="match status" value="1"/>
</dbReference>
<evidence type="ECO:0000256" key="3">
    <source>
        <dbReference type="ARBA" id="ARBA00023052"/>
    </source>
</evidence>
<comment type="cofactor">
    <cofactor evidence="1">
        <name>thiamine diphosphate</name>
        <dbReference type="ChEBI" id="CHEBI:58937"/>
    </cofactor>
</comment>
<dbReference type="RefSeq" id="WP_119772268.1">
    <property type="nucleotide sequence ID" value="NZ_QYUO01000003.1"/>
</dbReference>
<reference evidence="6" key="1">
    <citation type="submission" date="2018-09" db="EMBL/GenBank/DDBJ databases">
        <authorList>
            <person name="Zhu H."/>
        </authorList>
    </citation>
    <scope>NUCLEOTIDE SEQUENCE [LARGE SCALE GENOMIC DNA]</scope>
    <source>
        <strain evidence="6">K1R23-30</strain>
    </source>
</reference>
<evidence type="ECO:0000259" key="4">
    <source>
        <dbReference type="Pfam" id="PF00456"/>
    </source>
</evidence>
<protein>
    <submittedName>
        <fullName evidence="5">Transketolase</fullName>
    </submittedName>
</protein>
<dbReference type="Proteomes" id="UP000265955">
    <property type="component" value="Unassembled WGS sequence"/>
</dbReference>
<dbReference type="InterPro" id="IPR005474">
    <property type="entry name" value="Transketolase_N"/>
</dbReference>
<dbReference type="EMBL" id="QYUO01000003">
    <property type="protein sequence ID" value="RJF92383.1"/>
    <property type="molecule type" value="Genomic_DNA"/>
</dbReference>
<gene>
    <name evidence="5" type="ORF">D3871_27575</name>
</gene>
<dbReference type="AlphaFoldDB" id="A0A3A3G2U4"/>
<dbReference type="Gene3D" id="3.40.50.970">
    <property type="match status" value="1"/>
</dbReference>